<keyword evidence="4" id="KW-1185">Reference proteome</keyword>
<organism evidence="3 4">
    <name type="scientific">Marasmius crinis-equi</name>
    <dbReference type="NCBI Taxonomy" id="585013"/>
    <lineage>
        <taxon>Eukaryota</taxon>
        <taxon>Fungi</taxon>
        <taxon>Dikarya</taxon>
        <taxon>Basidiomycota</taxon>
        <taxon>Agaricomycotina</taxon>
        <taxon>Agaricomycetes</taxon>
        <taxon>Agaricomycetidae</taxon>
        <taxon>Agaricales</taxon>
        <taxon>Marasmiineae</taxon>
        <taxon>Marasmiaceae</taxon>
        <taxon>Marasmius</taxon>
    </lineage>
</organism>
<proteinExistence type="predicted"/>
<comment type="caution">
    <text evidence="3">The sequence shown here is derived from an EMBL/GenBank/DDBJ whole genome shotgun (WGS) entry which is preliminary data.</text>
</comment>
<protein>
    <submittedName>
        <fullName evidence="3">Uncharacterized protein</fullName>
    </submittedName>
</protein>
<evidence type="ECO:0000313" key="4">
    <source>
        <dbReference type="Proteomes" id="UP001465976"/>
    </source>
</evidence>
<dbReference type="EMBL" id="JBAHYK010000266">
    <property type="protein sequence ID" value="KAL0575873.1"/>
    <property type="molecule type" value="Genomic_DNA"/>
</dbReference>
<evidence type="ECO:0000259" key="2">
    <source>
        <dbReference type="Pfam" id="PF22301"/>
    </source>
</evidence>
<gene>
    <name evidence="3" type="ORF">V5O48_006095</name>
</gene>
<dbReference type="Pfam" id="PF18637">
    <property type="entry name" value="AUDH_Cupin"/>
    <property type="match status" value="2"/>
</dbReference>
<evidence type="ECO:0000259" key="1">
    <source>
        <dbReference type="Pfam" id="PF18637"/>
    </source>
</evidence>
<dbReference type="Pfam" id="PF22301">
    <property type="entry name" value="AUDH_beta_propeller"/>
    <property type="match status" value="1"/>
</dbReference>
<sequence length="695" mass="76389">MYPMAYAIRGAEAVVAHLALSSSPPLIPDPNEILIAPNLPDGYWIEAFYFHKDNKYPGLIGYGLRVGLENERANITLYINHKNAGGDHTTDWRPIIIHKMDFPVAMTFADLNGDGYNDIIICDRYGPNMGKLWDAETKDGGRVRWLKNSGAYDIESTCGGMYFTHTTTQDNISHDRLKVGHFTTRDVLQIMAIPVILKSNDKTSPAPIIVFAPDKKSKASFGPTSWGKDAPFSNEFRLIHDIKVIPGDLDTVLVAGREGIVYLYFDKTSYKWGHVVIGKALPQKRSNPHWGAGSVDVGKVADDPVGYIATSEGFHGNVISIYIKSPAAPKGIASLLESSWTRIEIDCFGPLNCQHTGTVYHVAVGDFDGSGVDAFAIACMGAPTGKPKNQGVYVYKPVNLQAGRFTKFKVTDRSAGRLAIAAFANTRLDIGSISYYVPGHHTGPDRPSLCINQNAFLFQSPTTDIRAYRLNEEVHILVPRPSDVGSRSFSSMTLIEVPGKRLHIYVLAANAKLKLDPKDAVKVMHGKLIMKTSAGYDMERTLAPERHRAANTAILSPDGSVKVGSDGAVFLRMEHIDGHSQGPFRTMSDLPIANVFPSSVPPEDGFRAKPKLLSNGCVDYPLHAWLASRFGEWEIPIKPPHKSQDQAYDVWLASKPVAIIDDPTLEVQKFKAACTVQPERPGMQSLEEHALFHSE</sequence>
<name>A0ABR3FKE8_9AGAR</name>
<dbReference type="InterPro" id="IPR028994">
    <property type="entry name" value="Integrin_alpha_N"/>
</dbReference>
<accession>A0ABR3FKE8</accession>
<feature type="domain" description="Aldos-2-ulose dehydratase/isomerase (AUDH) Cupin" evidence="1">
    <location>
        <begin position="464"/>
        <end position="601"/>
    </location>
</feature>
<dbReference type="Gene3D" id="2.60.120.990">
    <property type="match status" value="2"/>
</dbReference>
<dbReference type="InterPro" id="IPR054583">
    <property type="entry name" value="Beta-prop_AUDH"/>
</dbReference>
<feature type="domain" description="Aldos-2-ulose dehydratase beta-propeller" evidence="2">
    <location>
        <begin position="140"/>
        <end position="324"/>
    </location>
</feature>
<reference evidence="3 4" key="1">
    <citation type="submission" date="2024-02" db="EMBL/GenBank/DDBJ databases">
        <title>A draft genome for the cacao thread blight pathogen Marasmius crinis-equi.</title>
        <authorList>
            <person name="Cohen S.P."/>
            <person name="Baruah I.K."/>
            <person name="Amoako-Attah I."/>
            <person name="Bukari Y."/>
            <person name="Meinhardt L.W."/>
            <person name="Bailey B.A."/>
        </authorList>
    </citation>
    <scope>NUCLEOTIDE SEQUENCE [LARGE SCALE GENOMIC DNA]</scope>
    <source>
        <strain evidence="3 4">GH-76</strain>
    </source>
</reference>
<dbReference type="InterPro" id="IPR040887">
    <property type="entry name" value="AUDH_Cupin"/>
</dbReference>
<evidence type="ECO:0000313" key="3">
    <source>
        <dbReference type="EMBL" id="KAL0575873.1"/>
    </source>
</evidence>
<dbReference type="Proteomes" id="UP001465976">
    <property type="component" value="Unassembled WGS sequence"/>
</dbReference>
<dbReference type="SUPFAM" id="SSF69318">
    <property type="entry name" value="Integrin alpha N-terminal domain"/>
    <property type="match status" value="1"/>
</dbReference>
<feature type="domain" description="Aldos-2-ulose dehydratase/isomerase (AUDH) Cupin" evidence="1">
    <location>
        <begin position="607"/>
        <end position="653"/>
    </location>
</feature>